<feature type="region of interest" description="Disordered" evidence="1">
    <location>
        <begin position="147"/>
        <end position="166"/>
    </location>
</feature>
<dbReference type="InterPro" id="IPR011009">
    <property type="entry name" value="Kinase-like_dom_sf"/>
</dbReference>
<organism evidence="3 4">
    <name type="scientific">Paramarasmius palmivorus</name>
    <dbReference type="NCBI Taxonomy" id="297713"/>
    <lineage>
        <taxon>Eukaryota</taxon>
        <taxon>Fungi</taxon>
        <taxon>Dikarya</taxon>
        <taxon>Basidiomycota</taxon>
        <taxon>Agaricomycotina</taxon>
        <taxon>Agaricomycetes</taxon>
        <taxon>Agaricomycetidae</taxon>
        <taxon>Agaricales</taxon>
        <taxon>Marasmiineae</taxon>
        <taxon>Marasmiaceae</taxon>
        <taxon>Paramarasmius</taxon>
    </lineage>
</organism>
<protein>
    <recommendedName>
        <fullName evidence="2">Protein kinase domain-containing protein</fullName>
    </recommendedName>
</protein>
<dbReference type="GO" id="GO:0005524">
    <property type="term" value="F:ATP binding"/>
    <property type="evidence" value="ECO:0007669"/>
    <property type="project" value="InterPro"/>
</dbReference>
<reference evidence="3 4" key="1">
    <citation type="submission" date="2024-01" db="EMBL/GenBank/DDBJ databases">
        <title>A draft genome for a cacao thread blight-causing isolate of Paramarasmius palmivorus.</title>
        <authorList>
            <person name="Baruah I.K."/>
            <person name="Bukari Y."/>
            <person name="Amoako-Attah I."/>
            <person name="Meinhardt L.W."/>
            <person name="Bailey B.A."/>
            <person name="Cohen S.P."/>
        </authorList>
    </citation>
    <scope>NUCLEOTIDE SEQUENCE [LARGE SCALE GENOMIC DNA]</scope>
    <source>
        <strain evidence="3 4">GH-12</strain>
    </source>
</reference>
<accession>A0AAW0DU81</accession>
<gene>
    <name evidence="3" type="ORF">VNI00_003596</name>
</gene>
<evidence type="ECO:0000256" key="1">
    <source>
        <dbReference type="SAM" id="MobiDB-lite"/>
    </source>
</evidence>
<dbReference type="Gene3D" id="1.10.510.10">
    <property type="entry name" value="Transferase(Phosphotransferase) domain 1"/>
    <property type="match status" value="1"/>
</dbReference>
<dbReference type="InterPro" id="IPR008271">
    <property type="entry name" value="Ser/Thr_kinase_AS"/>
</dbReference>
<dbReference type="SUPFAM" id="SSF56112">
    <property type="entry name" value="Protein kinase-like (PK-like)"/>
    <property type="match status" value="1"/>
</dbReference>
<dbReference type="AlphaFoldDB" id="A0AAW0DU81"/>
<evidence type="ECO:0000313" key="4">
    <source>
        <dbReference type="Proteomes" id="UP001383192"/>
    </source>
</evidence>
<evidence type="ECO:0000259" key="2">
    <source>
        <dbReference type="PROSITE" id="PS50011"/>
    </source>
</evidence>
<dbReference type="InterPro" id="IPR001245">
    <property type="entry name" value="Ser-Thr/Tyr_kinase_cat_dom"/>
</dbReference>
<dbReference type="InterPro" id="IPR050167">
    <property type="entry name" value="Ser_Thr_protein_kinase"/>
</dbReference>
<dbReference type="InterPro" id="IPR000719">
    <property type="entry name" value="Prot_kinase_dom"/>
</dbReference>
<sequence length="693" mass="79397">MNTPQYIPPFVWRLWHPDGTQISPTTSNKPSLYEYEIYSSEVLKGSLLSIESQSIFQDFDVPCWLFPAVSAALHEAETAFYRLEGHAEAVVNSLLESLEVPCVSNTPNAVTMNHQDLYTITKYFSFLRFRNSSTYRSIVEHLMDVADPSTTPSSRPRISRKKSDGPCRRYKRVEPQYRMFLQQLRYQSLLQTFVAFFNADSSEIERMTMYSGIKVPLAETDTHVKRNWEDPWLNVFRRQCWDFCRTAELKSEPTDSFFPIHQNVALYILHGGPKARPTKAAPRACVEITQELPLDVYFRNAMTLSSVPFDAGRIHQSYVAFEDTTQLPDEGYNEYIYSPRIYFSSLSSMLESISHYDFIRHHFQTHNLVDYNRLKQLCRQELDIGVSTKKLPVKGNLKLLDLTDEVKFTSIKFPVAGGTYSDVGQGVWWDSVEKKEKTVAIKYLRQVLFSNAQGKFLQRLQTEILTWHQVAHRNVAPLYGLVQDLRGIGMVSLWYDNGTLCQYIKDRPHVDRLSLIVQIARGLSYLHNFSPSIIHGDLKASNILVDSEGQAVITDFGLSKVKDPPRDFRCTDPTQLTPSFFTGSTRWMAPELFKTDTNSIGMTTASDVYAFANVCLEVVTGRVPYAHHWLDAPVMMEIIRGARPYRGVLSVSGITHTLKEDEFEAIFEACWEYAPGQRPTMKEVLRMMNGLLV</sequence>
<keyword evidence="4" id="KW-1185">Reference proteome</keyword>
<proteinExistence type="predicted"/>
<dbReference type="Proteomes" id="UP001383192">
    <property type="component" value="Unassembled WGS sequence"/>
</dbReference>
<dbReference type="PROSITE" id="PS00108">
    <property type="entry name" value="PROTEIN_KINASE_ST"/>
    <property type="match status" value="1"/>
</dbReference>
<evidence type="ECO:0000313" key="3">
    <source>
        <dbReference type="EMBL" id="KAK7054402.1"/>
    </source>
</evidence>
<dbReference type="Pfam" id="PF07714">
    <property type="entry name" value="PK_Tyr_Ser-Thr"/>
    <property type="match status" value="1"/>
</dbReference>
<dbReference type="GO" id="GO:0004672">
    <property type="term" value="F:protein kinase activity"/>
    <property type="evidence" value="ECO:0007669"/>
    <property type="project" value="InterPro"/>
</dbReference>
<comment type="caution">
    <text evidence="3">The sequence shown here is derived from an EMBL/GenBank/DDBJ whole genome shotgun (WGS) entry which is preliminary data.</text>
</comment>
<dbReference type="PANTHER" id="PTHR23257">
    <property type="entry name" value="SERINE-THREONINE PROTEIN KINASE"/>
    <property type="match status" value="1"/>
</dbReference>
<dbReference type="PROSITE" id="PS50011">
    <property type="entry name" value="PROTEIN_KINASE_DOM"/>
    <property type="match status" value="1"/>
</dbReference>
<dbReference type="EMBL" id="JAYKXP010000009">
    <property type="protein sequence ID" value="KAK7054402.1"/>
    <property type="molecule type" value="Genomic_DNA"/>
</dbReference>
<name>A0AAW0DU81_9AGAR</name>
<dbReference type="SMART" id="SM00220">
    <property type="entry name" value="S_TKc"/>
    <property type="match status" value="1"/>
</dbReference>
<feature type="domain" description="Protein kinase" evidence="2">
    <location>
        <begin position="409"/>
        <end position="692"/>
    </location>
</feature>